<sequence length="63" mass="7131">MYFKNRICRTQFIVNYLDTYGCQYTPQGLFATTIKTPSTMSKAAAYSSNNRYLSTSLSLDGNI</sequence>
<evidence type="ECO:0000313" key="2">
    <source>
        <dbReference type="Proteomes" id="UP000054047"/>
    </source>
</evidence>
<accession>A0A0C2GUZ6</accession>
<gene>
    <name evidence="1" type="ORF">ANCDUO_06875</name>
</gene>
<organism evidence="1 2">
    <name type="scientific">Ancylostoma duodenale</name>
    <dbReference type="NCBI Taxonomy" id="51022"/>
    <lineage>
        <taxon>Eukaryota</taxon>
        <taxon>Metazoa</taxon>
        <taxon>Ecdysozoa</taxon>
        <taxon>Nematoda</taxon>
        <taxon>Chromadorea</taxon>
        <taxon>Rhabditida</taxon>
        <taxon>Rhabditina</taxon>
        <taxon>Rhabditomorpha</taxon>
        <taxon>Strongyloidea</taxon>
        <taxon>Ancylostomatidae</taxon>
        <taxon>Ancylostomatinae</taxon>
        <taxon>Ancylostoma</taxon>
    </lineage>
</organism>
<reference evidence="1 2" key="1">
    <citation type="submission" date="2013-12" db="EMBL/GenBank/DDBJ databases">
        <title>Draft genome of the parsitic nematode Ancylostoma duodenale.</title>
        <authorList>
            <person name="Mitreva M."/>
        </authorList>
    </citation>
    <scope>NUCLEOTIDE SEQUENCE [LARGE SCALE GENOMIC DNA]</scope>
    <source>
        <strain evidence="1 2">Zhejiang</strain>
    </source>
</reference>
<evidence type="ECO:0000313" key="1">
    <source>
        <dbReference type="EMBL" id="KIH62839.1"/>
    </source>
</evidence>
<name>A0A0C2GUZ6_9BILA</name>
<dbReference type="EMBL" id="KN729044">
    <property type="protein sequence ID" value="KIH62839.1"/>
    <property type="molecule type" value="Genomic_DNA"/>
</dbReference>
<dbReference type="AlphaFoldDB" id="A0A0C2GUZ6"/>
<keyword evidence="2" id="KW-1185">Reference proteome</keyword>
<dbReference type="Proteomes" id="UP000054047">
    <property type="component" value="Unassembled WGS sequence"/>
</dbReference>
<proteinExistence type="predicted"/>
<protein>
    <submittedName>
        <fullName evidence="1">Uncharacterized protein</fullName>
    </submittedName>
</protein>